<dbReference type="GO" id="GO:0003824">
    <property type="term" value="F:catalytic activity"/>
    <property type="evidence" value="ECO:0007669"/>
    <property type="project" value="InterPro"/>
</dbReference>
<keyword evidence="3" id="KW-1185">Reference proteome</keyword>
<dbReference type="AlphaFoldDB" id="A0A6J8E191"/>
<dbReference type="Pfam" id="PF14529">
    <property type="entry name" value="Exo_endo_phos_2"/>
    <property type="match status" value="1"/>
</dbReference>
<proteinExistence type="predicted"/>
<dbReference type="InterPro" id="IPR036691">
    <property type="entry name" value="Endo/exonu/phosph_ase_sf"/>
</dbReference>
<dbReference type="SUPFAM" id="SSF56219">
    <property type="entry name" value="DNase I-like"/>
    <property type="match status" value="1"/>
</dbReference>
<dbReference type="EMBL" id="CACVKT020008350">
    <property type="protein sequence ID" value="CAC5414584.1"/>
    <property type="molecule type" value="Genomic_DNA"/>
</dbReference>
<organism evidence="2 3">
    <name type="scientific">Mytilus coruscus</name>
    <name type="common">Sea mussel</name>
    <dbReference type="NCBI Taxonomy" id="42192"/>
    <lineage>
        <taxon>Eukaryota</taxon>
        <taxon>Metazoa</taxon>
        <taxon>Spiralia</taxon>
        <taxon>Lophotrochozoa</taxon>
        <taxon>Mollusca</taxon>
        <taxon>Bivalvia</taxon>
        <taxon>Autobranchia</taxon>
        <taxon>Pteriomorphia</taxon>
        <taxon>Mytilida</taxon>
        <taxon>Mytiloidea</taxon>
        <taxon>Mytilidae</taxon>
        <taxon>Mytilinae</taxon>
        <taxon>Mytilus</taxon>
    </lineage>
</organism>
<sequence>MYRISDKPQIIISVYLPTKSSNDSYDIFLDCLDQLYEIIQKYGGTHEIIIGGDLNEDLYNPSNNSRRKQKLNELMVECKLKTNSKGLTLINVNGIDTSEIDYFLYTDPKCEPSKRLIDLSSNVSDHHPISLRIKCNIAREHQSRNSGKQKHKVKWNKVDKSRYEETMNREIEDYIEMLNFDRIDIELITLQAMDLLSNTAKQLDQQKTYGKNKLKLNVWNKEISESSEANKLAYKNWKSAGRPSNIKNLLLKEKKLTRKSFRTAIRNEEIRRKHNERNDIINYNQNDKQKLYKLIRKQRQNGNIFINDLHVENEVFERDNIINGWNQHFSKLAVPSVHPDFNYQHLALCELDYISIKRISEHYVTKHVDLDTIEKATKSINRGKAEDIFGISIENFLFAGQQFKIFLQKLINRMFQERLLPDIIKTGLLSPVFKNKGDKNDAKYYHGITVLPILLKIIEFILRINLRSGSLKLQSILQKGFTVNTSPLNAAIILEEV</sequence>
<dbReference type="InterPro" id="IPR005135">
    <property type="entry name" value="Endo/exonuclease/phosphatase"/>
</dbReference>
<gene>
    <name evidence="2" type="ORF">MCOR_47352</name>
</gene>
<feature type="domain" description="Endonuclease/exonuclease/phosphatase" evidence="1">
    <location>
        <begin position="11"/>
        <end position="129"/>
    </location>
</feature>
<evidence type="ECO:0000259" key="1">
    <source>
        <dbReference type="Pfam" id="PF14529"/>
    </source>
</evidence>
<dbReference type="Gene3D" id="3.60.10.10">
    <property type="entry name" value="Endonuclease/exonuclease/phosphatase"/>
    <property type="match status" value="1"/>
</dbReference>
<dbReference type="OrthoDB" id="6124860at2759"/>
<evidence type="ECO:0000313" key="2">
    <source>
        <dbReference type="EMBL" id="CAC5414584.1"/>
    </source>
</evidence>
<reference evidence="2 3" key="1">
    <citation type="submission" date="2020-06" db="EMBL/GenBank/DDBJ databases">
        <authorList>
            <person name="Li R."/>
            <person name="Bekaert M."/>
        </authorList>
    </citation>
    <scope>NUCLEOTIDE SEQUENCE [LARGE SCALE GENOMIC DNA]</scope>
    <source>
        <strain evidence="3">wild</strain>
    </source>
</reference>
<name>A0A6J8E191_MYTCO</name>
<dbReference type="Proteomes" id="UP000507470">
    <property type="component" value="Unassembled WGS sequence"/>
</dbReference>
<protein>
    <recommendedName>
        <fullName evidence="1">Endonuclease/exonuclease/phosphatase domain-containing protein</fullName>
    </recommendedName>
</protein>
<evidence type="ECO:0000313" key="3">
    <source>
        <dbReference type="Proteomes" id="UP000507470"/>
    </source>
</evidence>
<accession>A0A6J8E191</accession>